<dbReference type="AlphaFoldDB" id="A0A1I3KCW8"/>
<gene>
    <name evidence="2" type="ORF">SAMN05216206_2781</name>
</gene>
<accession>A0A1I3KCW8</accession>
<dbReference type="EMBL" id="FOQL01000003">
    <property type="protein sequence ID" value="SFI70190.1"/>
    <property type="molecule type" value="Genomic_DNA"/>
</dbReference>
<dbReference type="Proteomes" id="UP000243606">
    <property type="component" value="Unassembled WGS sequence"/>
</dbReference>
<keyword evidence="1" id="KW-0732">Signal</keyword>
<protein>
    <submittedName>
        <fullName evidence="2">Uncharacterized protein</fullName>
    </submittedName>
</protein>
<evidence type="ECO:0000256" key="1">
    <source>
        <dbReference type="SAM" id="SignalP"/>
    </source>
</evidence>
<evidence type="ECO:0000313" key="2">
    <source>
        <dbReference type="EMBL" id="SFI70190.1"/>
    </source>
</evidence>
<dbReference type="STRING" id="425504.SAMN05216206_2781"/>
<feature type="chain" id="PRO_5017428139" evidence="1">
    <location>
        <begin position="23"/>
        <end position="92"/>
    </location>
</feature>
<dbReference type="Pfam" id="PF17268">
    <property type="entry name" value="DUF5334"/>
    <property type="match status" value="1"/>
</dbReference>
<dbReference type="InterPro" id="IPR035160">
    <property type="entry name" value="DUF5334"/>
</dbReference>
<name>A0A1I3KCW8_9PSED</name>
<proteinExistence type="predicted"/>
<keyword evidence="3" id="KW-1185">Reference proteome</keyword>
<organism evidence="2 3">
    <name type="scientific">Pseudomonas guineae</name>
    <dbReference type="NCBI Taxonomy" id="425504"/>
    <lineage>
        <taxon>Bacteria</taxon>
        <taxon>Pseudomonadati</taxon>
        <taxon>Pseudomonadota</taxon>
        <taxon>Gammaproteobacteria</taxon>
        <taxon>Pseudomonadales</taxon>
        <taxon>Pseudomonadaceae</taxon>
        <taxon>Pseudomonas</taxon>
    </lineage>
</organism>
<evidence type="ECO:0000313" key="3">
    <source>
        <dbReference type="Proteomes" id="UP000243606"/>
    </source>
</evidence>
<feature type="signal peptide" evidence="1">
    <location>
        <begin position="1"/>
        <end position="22"/>
    </location>
</feature>
<sequence length="92" mass="10239">MNARITTLALLLAALSPCVAMAWDGYDDQSGSSVEIDQGNLVRPGETIELYDYGTSEYRDVQVESVERNGSSVEVEVYDYDSGEYRTLDMED</sequence>
<reference evidence="3" key="1">
    <citation type="submission" date="2016-10" db="EMBL/GenBank/DDBJ databases">
        <authorList>
            <person name="Varghese N."/>
            <person name="Submissions S."/>
        </authorList>
    </citation>
    <scope>NUCLEOTIDE SEQUENCE [LARGE SCALE GENOMIC DNA]</scope>
    <source>
        <strain evidence="3">LMG 24016</strain>
    </source>
</reference>
<dbReference type="RefSeq" id="WP_208598722.1">
    <property type="nucleotide sequence ID" value="NZ_FOQL01000003.1"/>
</dbReference>